<sequence>MDNDATLANASSQIRQKRVLPSRSRRGGPGVGNCDVDVMILNAQAHKSESEPLIPADTMFVLKTNDKLENLAMEFSSAGGSGLNLRAHESYFDRPDVLKAYREQTVIETPEYKNVGDEHVVGGRLRQRSVEENNSDIDAVYEKRHRKYETFEKRQRLREKEKLKHEQYKLKERIEQLRGMDNSAFLAAPASSFSPRPGGIEVFEEDLSLLGGLGGLNGGSPAYHEGERRRKEMLMNAQALEERYRILLPPERPKKPAGQSSVNVSTDLEPELSAKEFVRSQDEGESELDEDHTAQLNKKETQKLKLRLPARPIIVTSTIATPKVASASSSKKRRRSIPPPFLPPPPPPPKSPVPARKSRVILEAPSMHQVSSMDESGSSSVEHPPSAEPMLDTPMSHPEQPSLEILAYDPELEIHAIKRQRQHKRAKTEEHHVPSPSRDRSVPLPEMMYVEIMEDPMRTRSPSPMQSLPYSYPPPAPPPEISSQRQLGLPPPPEDKEDKYSPTPEPSDQRRASVPRSPVSPLGSSPPPQPVEYLSPVQRSSPPADESLALPNSVPPADPFVVDRAASLPPIAHIQSISAPAAPIRRGRSRAVVSKPAPPRKKPQRRVPPPAILLHSSRPTKNSRRRPEAFGVHLPAIILGSDSYEFELPPEVLDQTTGQRAQGSEGPEDSDHGPTTDDEEPEPEEDGEEEVSDDGGT</sequence>
<comment type="caution">
    <text evidence="3">The sequence shown here is derived from an EMBL/GenBank/DDBJ whole genome shotgun (WGS) entry which is preliminary data.</text>
</comment>
<feature type="region of interest" description="Disordered" evidence="1">
    <location>
        <begin position="247"/>
        <end position="306"/>
    </location>
</feature>
<dbReference type="SMART" id="SM01300">
    <property type="entry name" value="PEHE"/>
    <property type="match status" value="1"/>
</dbReference>
<protein>
    <recommendedName>
        <fullName evidence="2">PEHE domain-containing protein</fullName>
    </recommendedName>
</protein>
<feature type="compositionally biased region" description="Polar residues" evidence="1">
    <location>
        <begin position="1"/>
        <end position="14"/>
    </location>
</feature>
<feature type="compositionally biased region" description="Low complexity" evidence="1">
    <location>
        <begin position="514"/>
        <end position="523"/>
    </location>
</feature>
<evidence type="ECO:0000313" key="3">
    <source>
        <dbReference type="EMBL" id="KAJ7754940.1"/>
    </source>
</evidence>
<feature type="compositionally biased region" description="Basic and acidic residues" evidence="1">
    <location>
        <begin position="291"/>
        <end position="303"/>
    </location>
</feature>
<keyword evidence="4" id="KW-1185">Reference proteome</keyword>
<feature type="compositionally biased region" description="Acidic residues" evidence="1">
    <location>
        <begin position="676"/>
        <end position="697"/>
    </location>
</feature>
<accession>A0AAD7NCD3</accession>
<organism evidence="3 4">
    <name type="scientific">Mycena maculata</name>
    <dbReference type="NCBI Taxonomy" id="230809"/>
    <lineage>
        <taxon>Eukaryota</taxon>
        <taxon>Fungi</taxon>
        <taxon>Dikarya</taxon>
        <taxon>Basidiomycota</taxon>
        <taxon>Agaricomycotina</taxon>
        <taxon>Agaricomycetes</taxon>
        <taxon>Agaricomycetidae</taxon>
        <taxon>Agaricales</taxon>
        <taxon>Marasmiineae</taxon>
        <taxon>Mycenaceae</taxon>
        <taxon>Mycena</taxon>
    </lineage>
</organism>
<feature type="region of interest" description="Disordered" evidence="1">
    <location>
        <begin position="579"/>
        <end position="628"/>
    </location>
</feature>
<evidence type="ECO:0000256" key="1">
    <source>
        <dbReference type="SAM" id="MobiDB-lite"/>
    </source>
</evidence>
<feature type="compositionally biased region" description="Pro residues" evidence="1">
    <location>
        <begin position="471"/>
        <end position="480"/>
    </location>
</feature>
<feature type="region of interest" description="Disordered" evidence="1">
    <location>
        <begin position="318"/>
        <end position="561"/>
    </location>
</feature>
<evidence type="ECO:0000259" key="2">
    <source>
        <dbReference type="SMART" id="SM01300"/>
    </source>
</evidence>
<feature type="region of interest" description="Disordered" evidence="1">
    <location>
        <begin position="1"/>
        <end position="31"/>
    </location>
</feature>
<feature type="domain" description="PEHE" evidence="2">
    <location>
        <begin position="107"/>
        <end position="246"/>
    </location>
</feature>
<evidence type="ECO:0000313" key="4">
    <source>
        <dbReference type="Proteomes" id="UP001215280"/>
    </source>
</evidence>
<feature type="compositionally biased region" description="Basic residues" evidence="1">
    <location>
        <begin position="417"/>
        <end position="426"/>
    </location>
</feature>
<dbReference type="AlphaFoldDB" id="A0AAD7NCD3"/>
<dbReference type="Proteomes" id="UP001215280">
    <property type="component" value="Unassembled WGS sequence"/>
</dbReference>
<feature type="compositionally biased region" description="Basic and acidic residues" evidence="1">
    <location>
        <begin position="427"/>
        <end position="441"/>
    </location>
</feature>
<proteinExistence type="predicted"/>
<name>A0AAD7NCD3_9AGAR</name>
<feature type="compositionally biased region" description="Low complexity" evidence="1">
    <location>
        <begin position="371"/>
        <end position="380"/>
    </location>
</feature>
<gene>
    <name evidence="3" type="ORF">DFH07DRAFT_1061087</name>
</gene>
<dbReference type="EMBL" id="JARJLG010000065">
    <property type="protein sequence ID" value="KAJ7754940.1"/>
    <property type="molecule type" value="Genomic_DNA"/>
</dbReference>
<feature type="compositionally biased region" description="Pro residues" evidence="1">
    <location>
        <begin position="337"/>
        <end position="352"/>
    </location>
</feature>
<feature type="compositionally biased region" description="Basic residues" evidence="1">
    <location>
        <begin position="15"/>
        <end position="26"/>
    </location>
</feature>
<reference evidence="3" key="1">
    <citation type="submission" date="2023-03" db="EMBL/GenBank/DDBJ databases">
        <title>Massive genome expansion in bonnet fungi (Mycena s.s.) driven by repeated elements and novel gene families across ecological guilds.</title>
        <authorList>
            <consortium name="Lawrence Berkeley National Laboratory"/>
            <person name="Harder C.B."/>
            <person name="Miyauchi S."/>
            <person name="Viragh M."/>
            <person name="Kuo A."/>
            <person name="Thoen E."/>
            <person name="Andreopoulos B."/>
            <person name="Lu D."/>
            <person name="Skrede I."/>
            <person name="Drula E."/>
            <person name="Henrissat B."/>
            <person name="Morin E."/>
            <person name="Kohler A."/>
            <person name="Barry K."/>
            <person name="LaButti K."/>
            <person name="Morin E."/>
            <person name="Salamov A."/>
            <person name="Lipzen A."/>
            <person name="Mereny Z."/>
            <person name="Hegedus B."/>
            <person name="Baldrian P."/>
            <person name="Stursova M."/>
            <person name="Weitz H."/>
            <person name="Taylor A."/>
            <person name="Grigoriev I.V."/>
            <person name="Nagy L.G."/>
            <person name="Martin F."/>
            <person name="Kauserud H."/>
        </authorList>
    </citation>
    <scope>NUCLEOTIDE SEQUENCE</scope>
    <source>
        <strain evidence="3">CBHHK188m</strain>
    </source>
</reference>
<dbReference type="InterPro" id="IPR029332">
    <property type="entry name" value="PEHE_dom"/>
</dbReference>
<feature type="compositionally biased region" description="Basic and acidic residues" evidence="1">
    <location>
        <begin position="272"/>
        <end position="282"/>
    </location>
</feature>
<dbReference type="GO" id="GO:0000123">
    <property type="term" value="C:histone acetyltransferase complex"/>
    <property type="evidence" value="ECO:0007669"/>
    <property type="project" value="UniProtKB-ARBA"/>
</dbReference>
<feature type="region of interest" description="Disordered" evidence="1">
    <location>
        <begin position="648"/>
        <end position="697"/>
    </location>
</feature>